<name>A0ABY9XV10_9FLAO</name>
<proteinExistence type="predicted"/>
<feature type="domain" description="Streptomycin biosynthesis protein StrF" evidence="1">
    <location>
        <begin position="17"/>
        <end position="188"/>
    </location>
</feature>
<accession>A0ABY9XV10</accession>
<protein>
    <submittedName>
        <fullName evidence="2">Glycosyltransferase</fullName>
    </submittedName>
</protein>
<evidence type="ECO:0000313" key="3">
    <source>
        <dbReference type="Proteomes" id="UP001302806"/>
    </source>
</evidence>
<evidence type="ECO:0000313" key="2">
    <source>
        <dbReference type="EMBL" id="WNH09631.1"/>
    </source>
</evidence>
<dbReference type="Pfam" id="PF13712">
    <property type="entry name" value="Glyco_tranf_2_5"/>
    <property type="match status" value="1"/>
</dbReference>
<evidence type="ECO:0000259" key="1">
    <source>
        <dbReference type="Pfam" id="PF13712"/>
    </source>
</evidence>
<dbReference type="SUPFAM" id="SSF53448">
    <property type="entry name" value="Nucleotide-diphospho-sugar transferases"/>
    <property type="match status" value="1"/>
</dbReference>
<organism evidence="2 3">
    <name type="scientific">Thalassobellus suaedae</name>
    <dbReference type="NCBI Taxonomy" id="3074124"/>
    <lineage>
        <taxon>Bacteria</taxon>
        <taxon>Pseudomonadati</taxon>
        <taxon>Bacteroidota</taxon>
        <taxon>Flavobacteriia</taxon>
        <taxon>Flavobacteriales</taxon>
        <taxon>Flavobacteriaceae</taxon>
        <taxon>Thalassobellus</taxon>
    </lineage>
</organism>
<dbReference type="EMBL" id="CP134537">
    <property type="protein sequence ID" value="WNH09631.1"/>
    <property type="molecule type" value="Genomic_DNA"/>
</dbReference>
<dbReference type="InterPro" id="IPR059123">
    <property type="entry name" value="StrF_dom"/>
</dbReference>
<dbReference type="Gene3D" id="3.90.550.10">
    <property type="entry name" value="Spore Coat Polysaccharide Biosynthesis Protein SpsA, Chain A"/>
    <property type="match status" value="1"/>
</dbReference>
<gene>
    <name evidence="2" type="ORF">RHP51_02575</name>
</gene>
<sequence length="266" mass="30946">MLSIIVCSRTKVIDDNLYENIKNTVGCLYELVIVDNSQNEYSIFEAYNKGIEASKGEYLCFMHDDVLLHTENWGNIIIEIFKENKKIGLLGVAGTTVKTKMPSAWWRCPVETRHVRLIQHTDHSPTEIFELGFKNNSLEQVVVVDGVFMVARKVNEIRFNEHIEGFHNYDLNLSFEYIKHDFQVFVTNKVLIEHFSSGTLNDSWIESTFKIHNIYKDFLPLSVCEQPFIKALEVVNAKKFIKECFKHGQNIIAFLTWLKLFNRAPF</sequence>
<reference evidence="2 3" key="1">
    <citation type="submission" date="2023-09" db="EMBL/GenBank/DDBJ databases">
        <title>Thalassobella suaedae gen. nov., sp. nov., a marine bacterium of the family Flavobacteriaceae isolated from a halophyte Suaeda japonica.</title>
        <authorList>
            <person name="Lee S.Y."/>
            <person name="Hwang C.Y."/>
        </authorList>
    </citation>
    <scope>NUCLEOTIDE SEQUENCE [LARGE SCALE GENOMIC DNA]</scope>
    <source>
        <strain evidence="2 3">HL-DH14</strain>
    </source>
</reference>
<dbReference type="Proteomes" id="UP001302806">
    <property type="component" value="Chromosome"/>
</dbReference>
<dbReference type="InterPro" id="IPR029044">
    <property type="entry name" value="Nucleotide-diphossugar_trans"/>
</dbReference>
<dbReference type="RefSeq" id="WP_415866056.1">
    <property type="nucleotide sequence ID" value="NZ_CP134537.1"/>
</dbReference>